<dbReference type="Pfam" id="PF14129">
    <property type="entry name" value="DUF4296"/>
    <property type="match status" value="1"/>
</dbReference>
<evidence type="ECO:0000313" key="3">
    <source>
        <dbReference type="Proteomes" id="UP001236507"/>
    </source>
</evidence>
<sequence>MRARILLLIGLLSACSASDKPDNLIPEDKMITLLEEVHIAENQVNNLHMGSADSALVVYQVLEKEIFKKYSIDTAIYRASFKYYVARPEQFKAMYEKVVKDLEAKNERYLKKQRTSKPDTVKKPI</sequence>
<reference evidence="2 3" key="1">
    <citation type="submission" date="2023-05" db="EMBL/GenBank/DDBJ databases">
        <title>Novel species of genus Flectobacillus isolated from stream in China.</title>
        <authorList>
            <person name="Lu H."/>
        </authorList>
    </citation>
    <scope>NUCLEOTIDE SEQUENCE [LARGE SCALE GENOMIC DNA]</scope>
    <source>
        <strain evidence="2 3">KCTC 42575</strain>
    </source>
</reference>
<proteinExistence type="predicted"/>
<organism evidence="2 3">
    <name type="scientific">Flectobacillus roseus</name>
    <dbReference type="NCBI Taxonomy" id="502259"/>
    <lineage>
        <taxon>Bacteria</taxon>
        <taxon>Pseudomonadati</taxon>
        <taxon>Bacteroidota</taxon>
        <taxon>Cytophagia</taxon>
        <taxon>Cytophagales</taxon>
        <taxon>Flectobacillaceae</taxon>
        <taxon>Flectobacillus</taxon>
    </lineage>
</organism>
<feature type="domain" description="DUF4296" evidence="1">
    <location>
        <begin position="21"/>
        <end position="106"/>
    </location>
</feature>
<name>A0ABT6Y968_9BACT</name>
<keyword evidence="3" id="KW-1185">Reference proteome</keyword>
<dbReference type="RefSeq" id="WP_141234688.1">
    <property type="nucleotide sequence ID" value="NZ_JASHIF010000010.1"/>
</dbReference>
<evidence type="ECO:0000313" key="2">
    <source>
        <dbReference type="EMBL" id="MDI9860117.1"/>
    </source>
</evidence>
<dbReference type="Proteomes" id="UP001236507">
    <property type="component" value="Unassembled WGS sequence"/>
</dbReference>
<evidence type="ECO:0000259" key="1">
    <source>
        <dbReference type="Pfam" id="PF14129"/>
    </source>
</evidence>
<dbReference type="PROSITE" id="PS51257">
    <property type="entry name" value="PROKAR_LIPOPROTEIN"/>
    <property type="match status" value="1"/>
</dbReference>
<gene>
    <name evidence="2" type="ORF">QM524_12935</name>
</gene>
<dbReference type="InterPro" id="IPR025381">
    <property type="entry name" value="DUF4296"/>
</dbReference>
<comment type="caution">
    <text evidence="2">The sequence shown here is derived from an EMBL/GenBank/DDBJ whole genome shotgun (WGS) entry which is preliminary data.</text>
</comment>
<protein>
    <submittedName>
        <fullName evidence="2">DUF4296 domain-containing protein</fullName>
    </submittedName>
</protein>
<dbReference type="EMBL" id="JASHIF010000010">
    <property type="protein sequence ID" value="MDI9860117.1"/>
    <property type="molecule type" value="Genomic_DNA"/>
</dbReference>
<accession>A0ABT6Y968</accession>